<dbReference type="InterPro" id="IPR018110">
    <property type="entry name" value="Mandel_Rmase/mucon_lact_enz_CS"/>
</dbReference>
<dbReference type="InterPro" id="IPR029065">
    <property type="entry name" value="Enolase_C-like"/>
</dbReference>
<sequence>MPRIADITPGFYRIPLPVVLSDSMHGQMLAFELNTVRVRDADGAEGTGYTFTVGRNGAAVDAVLAREFPEIMAGEETDHIERLWHKAWWALHYGGRGGPTVLALSAFDMALWDLKARRVGLPLWNLLGGYDPRVPCYAGGIDLELPLPDLLRQTDGNLAKGFRAIKMKVGRARLHEDVERVKAMRAHLGEGFPLMVDANMKWGVDEAIRAARALQPFDLGWIEEPTIPDDPAGHARILREGGVPLAAGENLRSLWEFKQYVAAGALSFPEPDVTNCGGVTPFMKIARLAEAFNMPVTSHGAHDVTVHLLAACPNRSYLEAHGFGLERYIAEPLRIEDGVAIAPDRPGHGITFDWAGLEKIRV</sequence>
<dbReference type="SUPFAM" id="SSF54826">
    <property type="entry name" value="Enolase N-terminal domain-like"/>
    <property type="match status" value="1"/>
</dbReference>
<gene>
    <name evidence="5" type="ORF">RD110_24755</name>
</gene>
<keyword evidence="6" id="KW-1185">Reference proteome</keyword>
<dbReference type="GO" id="GO:0019388">
    <property type="term" value="P:galactose catabolic process"/>
    <property type="evidence" value="ECO:0007669"/>
    <property type="project" value="InterPro"/>
</dbReference>
<dbReference type="OrthoDB" id="8609034at2"/>
<keyword evidence="2" id="KW-0479">Metal-binding</keyword>
<dbReference type="RefSeq" id="WP_076203138.1">
    <property type="nucleotide sequence ID" value="NZ_CP019236.1"/>
</dbReference>
<keyword evidence="3" id="KW-0460">Magnesium</keyword>
<evidence type="ECO:0000256" key="2">
    <source>
        <dbReference type="ARBA" id="ARBA00022723"/>
    </source>
</evidence>
<dbReference type="Proteomes" id="UP000186609">
    <property type="component" value="Chromosome"/>
</dbReference>
<dbReference type="InterPro" id="IPR013341">
    <property type="entry name" value="Mandelate_racemase_N_dom"/>
</dbReference>
<dbReference type="PROSITE" id="PS00909">
    <property type="entry name" value="MR_MLE_2"/>
    <property type="match status" value="1"/>
</dbReference>
<dbReference type="KEGG" id="rhy:RD110_24755"/>
<name>A0A1P8K201_9BURK</name>
<dbReference type="CDD" id="cd03316">
    <property type="entry name" value="MR_like"/>
    <property type="match status" value="1"/>
</dbReference>
<evidence type="ECO:0000313" key="5">
    <source>
        <dbReference type="EMBL" id="APW40016.1"/>
    </source>
</evidence>
<dbReference type="STRING" id="1842727.RD110_24755"/>
<feature type="domain" description="Mandelate racemase/muconate lactonizing enzyme C-terminal" evidence="4">
    <location>
        <begin position="147"/>
        <end position="244"/>
    </location>
</feature>
<dbReference type="Pfam" id="PF02746">
    <property type="entry name" value="MR_MLE_N"/>
    <property type="match status" value="1"/>
</dbReference>
<dbReference type="GO" id="GO:0000287">
    <property type="term" value="F:magnesium ion binding"/>
    <property type="evidence" value="ECO:0007669"/>
    <property type="project" value="TreeGrafter"/>
</dbReference>
<dbReference type="SUPFAM" id="SSF51604">
    <property type="entry name" value="Enolase C-terminal domain-like"/>
    <property type="match status" value="1"/>
</dbReference>
<reference evidence="5 6" key="1">
    <citation type="submission" date="2017-01" db="EMBL/GenBank/DDBJ databases">
        <authorList>
            <person name="Mah S.A."/>
            <person name="Swanson W.J."/>
            <person name="Moy G.W."/>
            <person name="Vacquier V.D."/>
        </authorList>
    </citation>
    <scope>NUCLEOTIDE SEQUENCE [LARGE SCALE GENOMIC DNA]</scope>
    <source>
        <strain evidence="5 6">DCY110</strain>
    </source>
</reference>
<dbReference type="Gene3D" id="3.20.20.120">
    <property type="entry name" value="Enolase-like C-terminal domain"/>
    <property type="match status" value="1"/>
</dbReference>
<dbReference type="InterPro" id="IPR029017">
    <property type="entry name" value="Enolase-like_N"/>
</dbReference>
<dbReference type="SFLD" id="SFLDG00179">
    <property type="entry name" value="mandelate_racemase"/>
    <property type="match status" value="1"/>
</dbReference>
<dbReference type="InterPro" id="IPR036849">
    <property type="entry name" value="Enolase-like_C_sf"/>
</dbReference>
<accession>A0A1P8K201</accession>
<dbReference type="InterPro" id="IPR046945">
    <property type="entry name" value="RHMD-like"/>
</dbReference>
<dbReference type="SFLD" id="SFLDF00557">
    <property type="entry name" value="3_6-anhydro-alpha-L-galactonat"/>
    <property type="match status" value="1"/>
</dbReference>
<dbReference type="SFLD" id="SFLDS00001">
    <property type="entry name" value="Enolase"/>
    <property type="match status" value="1"/>
</dbReference>
<dbReference type="GO" id="GO:0016853">
    <property type="term" value="F:isomerase activity"/>
    <property type="evidence" value="ECO:0007669"/>
    <property type="project" value="InterPro"/>
</dbReference>
<protein>
    <submittedName>
        <fullName evidence="5">Uroporphyrinogen decarboxylase</fullName>
    </submittedName>
</protein>
<dbReference type="GO" id="GO:0016836">
    <property type="term" value="F:hydro-lyase activity"/>
    <property type="evidence" value="ECO:0007669"/>
    <property type="project" value="TreeGrafter"/>
</dbReference>
<dbReference type="PANTHER" id="PTHR13794">
    <property type="entry name" value="ENOLASE SUPERFAMILY, MANDELATE RACEMASE"/>
    <property type="match status" value="1"/>
</dbReference>
<dbReference type="SMART" id="SM00922">
    <property type="entry name" value="MR_MLE"/>
    <property type="match status" value="1"/>
</dbReference>
<dbReference type="InterPro" id="IPR013342">
    <property type="entry name" value="Mandelate_racemase_C"/>
</dbReference>
<evidence type="ECO:0000256" key="1">
    <source>
        <dbReference type="ARBA" id="ARBA00001946"/>
    </source>
</evidence>
<dbReference type="EMBL" id="CP019236">
    <property type="protein sequence ID" value="APW40016.1"/>
    <property type="molecule type" value="Genomic_DNA"/>
</dbReference>
<dbReference type="PANTHER" id="PTHR13794:SF58">
    <property type="entry name" value="MITOCHONDRIAL ENOLASE SUPERFAMILY MEMBER 1"/>
    <property type="match status" value="1"/>
</dbReference>
<dbReference type="GO" id="GO:0009063">
    <property type="term" value="P:amino acid catabolic process"/>
    <property type="evidence" value="ECO:0007669"/>
    <property type="project" value="InterPro"/>
</dbReference>
<dbReference type="AlphaFoldDB" id="A0A1P8K201"/>
<organism evidence="5 6">
    <name type="scientific">Rhodoferax koreensis</name>
    <dbReference type="NCBI Taxonomy" id="1842727"/>
    <lineage>
        <taxon>Bacteria</taxon>
        <taxon>Pseudomonadati</taxon>
        <taxon>Pseudomonadota</taxon>
        <taxon>Betaproteobacteria</taxon>
        <taxon>Burkholderiales</taxon>
        <taxon>Comamonadaceae</taxon>
        <taxon>Rhodoferax</taxon>
    </lineage>
</organism>
<dbReference type="Pfam" id="PF13378">
    <property type="entry name" value="MR_MLE_C"/>
    <property type="match status" value="1"/>
</dbReference>
<comment type="cofactor">
    <cofactor evidence="1">
        <name>Mg(2+)</name>
        <dbReference type="ChEBI" id="CHEBI:18420"/>
    </cofactor>
</comment>
<evidence type="ECO:0000313" key="6">
    <source>
        <dbReference type="Proteomes" id="UP000186609"/>
    </source>
</evidence>
<evidence type="ECO:0000256" key="3">
    <source>
        <dbReference type="ARBA" id="ARBA00022842"/>
    </source>
</evidence>
<dbReference type="Gene3D" id="3.30.390.10">
    <property type="entry name" value="Enolase-like, N-terminal domain"/>
    <property type="match status" value="1"/>
</dbReference>
<dbReference type="InterPro" id="IPR034382">
    <property type="entry name" value="AHGA_cycloisomerase"/>
</dbReference>
<evidence type="ECO:0000259" key="4">
    <source>
        <dbReference type="SMART" id="SM00922"/>
    </source>
</evidence>
<proteinExistence type="predicted"/>